<dbReference type="GO" id="GO:0003677">
    <property type="term" value="F:DNA binding"/>
    <property type="evidence" value="ECO:0007669"/>
    <property type="project" value="UniProtKB-UniRule"/>
</dbReference>
<dbReference type="Pfam" id="PF00440">
    <property type="entry name" value="TetR_N"/>
    <property type="match status" value="1"/>
</dbReference>
<dbReference type="PANTHER" id="PTHR47506:SF3">
    <property type="entry name" value="HTH-TYPE TRANSCRIPTIONAL REGULATOR LMRA"/>
    <property type="match status" value="1"/>
</dbReference>
<dbReference type="OrthoDB" id="2373640at2"/>
<dbReference type="PRINTS" id="PR00455">
    <property type="entry name" value="HTHTETR"/>
</dbReference>
<protein>
    <submittedName>
        <fullName evidence="6">Transcriptional regulator</fullName>
    </submittedName>
</protein>
<dbReference type="PROSITE" id="PS01081">
    <property type="entry name" value="HTH_TETR_1"/>
    <property type="match status" value="1"/>
</dbReference>
<dbReference type="FunFam" id="1.10.10.60:FF:000141">
    <property type="entry name" value="TetR family transcriptional regulator"/>
    <property type="match status" value="1"/>
</dbReference>
<dbReference type="InterPro" id="IPR036271">
    <property type="entry name" value="Tet_transcr_reg_TetR-rel_C_sf"/>
</dbReference>
<keyword evidence="3" id="KW-0804">Transcription</keyword>
<name>A0A139XH56_9CYAN</name>
<dbReference type="AlphaFoldDB" id="A0A139XH56"/>
<evidence type="ECO:0000259" key="5">
    <source>
        <dbReference type="PROSITE" id="PS50977"/>
    </source>
</evidence>
<dbReference type="Gene3D" id="1.10.357.10">
    <property type="entry name" value="Tetracycline Repressor, domain 2"/>
    <property type="match status" value="1"/>
</dbReference>
<evidence type="ECO:0000256" key="4">
    <source>
        <dbReference type="PROSITE-ProRule" id="PRU00335"/>
    </source>
</evidence>
<dbReference type="RefSeq" id="WP_017741303.1">
    <property type="nucleotide sequence ID" value="NZ_KQ976354.1"/>
</dbReference>
<dbReference type="Proteomes" id="UP000076925">
    <property type="component" value="Unassembled WGS sequence"/>
</dbReference>
<dbReference type="SUPFAM" id="SSF46689">
    <property type="entry name" value="Homeodomain-like"/>
    <property type="match status" value="1"/>
</dbReference>
<evidence type="ECO:0000313" key="7">
    <source>
        <dbReference type="Proteomes" id="UP000076925"/>
    </source>
</evidence>
<reference evidence="6 7" key="1">
    <citation type="journal article" date="2013" name="Genome Biol. Evol.">
        <title>Genomes of Stigonematalean cyanobacteria (subsection V) and the evolution of oxygenic photosynthesis from prokaryotes to plastids.</title>
        <authorList>
            <person name="Dagan T."/>
            <person name="Roettger M."/>
            <person name="Stucken K."/>
            <person name="Landan G."/>
            <person name="Koch R."/>
            <person name="Major P."/>
            <person name="Gould S.B."/>
            <person name="Goremykin V.V."/>
            <person name="Rippka R."/>
            <person name="Tandeau de Marsac N."/>
            <person name="Gugger M."/>
            <person name="Lockhart P.J."/>
            <person name="Allen J.F."/>
            <person name="Brune I."/>
            <person name="Maus I."/>
            <person name="Puhler A."/>
            <person name="Martin W.F."/>
        </authorList>
    </citation>
    <scope>NUCLEOTIDE SEQUENCE [LARGE SCALE GENOMIC DNA]</scope>
    <source>
        <strain evidence="6 7">PCC 7110</strain>
    </source>
</reference>
<comment type="caution">
    <text evidence="6">The sequence shown here is derived from an EMBL/GenBank/DDBJ whole genome shotgun (WGS) entry which is preliminary data.</text>
</comment>
<sequence>MPRTPAENDRIRRATTEQILKTAMSLFCEKGYHSTSIEDVAKQAQISKGLLYHYFKGKEDLLAAIVDMRINDVLEVMNAAVAKPTPAEQIQHIAEGALEDVCRKPEVFRFYLNLFTQPKLDPIVAKYSQKLMDEQARQFEVQTEIFRKLGVENPRLRSLYFSSTLQGIMLMFSTYPQSFPLDKVKAQVIAEFCE</sequence>
<dbReference type="STRING" id="128403.WA1_02380"/>
<evidence type="ECO:0000256" key="3">
    <source>
        <dbReference type="ARBA" id="ARBA00023163"/>
    </source>
</evidence>
<feature type="DNA-binding region" description="H-T-H motif" evidence="4">
    <location>
        <begin position="36"/>
        <end position="55"/>
    </location>
</feature>
<gene>
    <name evidence="6" type="ORF">WA1_02380</name>
</gene>
<dbReference type="GO" id="GO:0045892">
    <property type="term" value="P:negative regulation of DNA-templated transcription"/>
    <property type="evidence" value="ECO:0007669"/>
    <property type="project" value="UniProtKB-ARBA"/>
</dbReference>
<organism evidence="6 7">
    <name type="scientific">Scytonema hofmannii PCC 7110</name>
    <dbReference type="NCBI Taxonomy" id="128403"/>
    <lineage>
        <taxon>Bacteria</taxon>
        <taxon>Bacillati</taxon>
        <taxon>Cyanobacteriota</taxon>
        <taxon>Cyanophyceae</taxon>
        <taxon>Nostocales</taxon>
        <taxon>Scytonemataceae</taxon>
        <taxon>Scytonema</taxon>
    </lineage>
</organism>
<evidence type="ECO:0000313" key="6">
    <source>
        <dbReference type="EMBL" id="KYC44011.1"/>
    </source>
</evidence>
<keyword evidence="1" id="KW-0805">Transcription regulation</keyword>
<feature type="domain" description="HTH tetR-type" evidence="5">
    <location>
        <begin position="13"/>
        <end position="73"/>
    </location>
</feature>
<dbReference type="SUPFAM" id="SSF48498">
    <property type="entry name" value="Tetracyclin repressor-like, C-terminal domain"/>
    <property type="match status" value="1"/>
</dbReference>
<dbReference type="PANTHER" id="PTHR47506">
    <property type="entry name" value="TRANSCRIPTIONAL REGULATORY PROTEIN"/>
    <property type="match status" value="1"/>
</dbReference>
<accession>A0A139XH56</accession>
<keyword evidence="2 4" id="KW-0238">DNA-binding</keyword>
<keyword evidence="7" id="KW-1185">Reference proteome</keyword>
<evidence type="ECO:0000256" key="1">
    <source>
        <dbReference type="ARBA" id="ARBA00023015"/>
    </source>
</evidence>
<dbReference type="InterPro" id="IPR001647">
    <property type="entry name" value="HTH_TetR"/>
</dbReference>
<proteinExistence type="predicted"/>
<dbReference type="InterPro" id="IPR009057">
    <property type="entry name" value="Homeodomain-like_sf"/>
</dbReference>
<dbReference type="InterPro" id="IPR023772">
    <property type="entry name" value="DNA-bd_HTH_TetR-type_CS"/>
</dbReference>
<dbReference type="PROSITE" id="PS50977">
    <property type="entry name" value="HTH_TETR_2"/>
    <property type="match status" value="1"/>
</dbReference>
<dbReference type="EMBL" id="ANNX02000012">
    <property type="protein sequence ID" value="KYC44011.1"/>
    <property type="molecule type" value="Genomic_DNA"/>
</dbReference>
<evidence type="ECO:0000256" key="2">
    <source>
        <dbReference type="ARBA" id="ARBA00023125"/>
    </source>
</evidence>